<sequence length="120" mass="13005">MSRLTTRAIRPMSVTGDCPFSQASPSSKNPGKFRASENGTYSWGIQSLATPRCRLSSFSTTSSRAYRSRASVHVSVLPRWEGVIVTGAPGDGRGEECGARGEPRHRERRTYGIVGYVPVG</sequence>
<dbReference type="EMBL" id="CP021748">
    <property type="protein sequence ID" value="ARX87775.1"/>
    <property type="molecule type" value="Genomic_DNA"/>
</dbReference>
<protein>
    <submittedName>
        <fullName evidence="2">Uncharacterized protein</fullName>
    </submittedName>
</protein>
<gene>
    <name evidence="2" type="ORF">SMD44_07257</name>
</gene>
<dbReference type="KEGG" id="salf:SMD44_07257"/>
<accession>A0A1Z1WMU8</accession>
<evidence type="ECO:0000256" key="1">
    <source>
        <dbReference type="SAM" id="MobiDB-lite"/>
    </source>
</evidence>
<evidence type="ECO:0000313" key="3">
    <source>
        <dbReference type="Proteomes" id="UP000195880"/>
    </source>
</evidence>
<reference evidence="2 3" key="1">
    <citation type="submission" date="2017-05" db="EMBL/GenBank/DDBJ databases">
        <title>Streptomyces alboflavus Genome sequencing and assembly.</title>
        <authorList>
            <person name="Wang Y."/>
            <person name="Du B."/>
            <person name="Ding Y."/>
            <person name="Liu H."/>
            <person name="Hou Q."/>
            <person name="Liu K."/>
            <person name="Wang C."/>
            <person name="Yao L."/>
        </authorList>
    </citation>
    <scope>NUCLEOTIDE SEQUENCE [LARGE SCALE GENOMIC DNA]</scope>
    <source>
        <strain evidence="2 3">MDJK44</strain>
    </source>
</reference>
<feature type="region of interest" description="Disordered" evidence="1">
    <location>
        <begin position="87"/>
        <end position="106"/>
    </location>
</feature>
<keyword evidence="3" id="KW-1185">Reference proteome</keyword>
<dbReference type="AlphaFoldDB" id="A0A1Z1WMU8"/>
<feature type="region of interest" description="Disordered" evidence="1">
    <location>
        <begin position="1"/>
        <end position="36"/>
    </location>
</feature>
<proteinExistence type="predicted"/>
<dbReference type="Proteomes" id="UP000195880">
    <property type="component" value="Chromosome"/>
</dbReference>
<organism evidence="2 3">
    <name type="scientific">Streptomyces alboflavus</name>
    <dbReference type="NCBI Taxonomy" id="67267"/>
    <lineage>
        <taxon>Bacteria</taxon>
        <taxon>Bacillati</taxon>
        <taxon>Actinomycetota</taxon>
        <taxon>Actinomycetes</taxon>
        <taxon>Kitasatosporales</taxon>
        <taxon>Streptomycetaceae</taxon>
        <taxon>Streptomyces</taxon>
    </lineage>
</organism>
<name>A0A1Z1WMU8_9ACTN</name>
<evidence type="ECO:0000313" key="2">
    <source>
        <dbReference type="EMBL" id="ARX87775.1"/>
    </source>
</evidence>
<feature type="compositionally biased region" description="Basic and acidic residues" evidence="1">
    <location>
        <begin position="92"/>
        <end position="105"/>
    </location>
</feature>